<evidence type="ECO:0000313" key="14">
    <source>
        <dbReference type="Proteomes" id="UP000515159"/>
    </source>
</evidence>
<dbReference type="PANTHER" id="PTHR24051">
    <property type="entry name" value="SUSHI DOMAIN-CONTAINING PROTEIN 1"/>
    <property type="match status" value="1"/>
</dbReference>
<feature type="domain" description="Sushi" evidence="13">
    <location>
        <begin position="309"/>
        <end position="367"/>
    </location>
</feature>
<feature type="domain" description="Sushi" evidence="13">
    <location>
        <begin position="368"/>
        <end position="427"/>
    </location>
</feature>
<dbReference type="SUPFAM" id="SSF57535">
    <property type="entry name" value="Complement control module/SCR domain"/>
    <property type="match status" value="5"/>
</dbReference>
<dbReference type="InParanoid" id="A0A6P8Q4F5"/>
<evidence type="ECO:0000256" key="5">
    <source>
        <dbReference type="ARBA" id="ARBA00022737"/>
    </source>
</evidence>
<dbReference type="SMART" id="SM00181">
    <property type="entry name" value="EGF"/>
    <property type="match status" value="3"/>
</dbReference>
<keyword evidence="4" id="KW-0732">Signal</keyword>
<keyword evidence="6" id="KW-1133">Transmembrane helix</keyword>
<dbReference type="InterPro" id="IPR049883">
    <property type="entry name" value="NOTCH1_EGF-like"/>
</dbReference>
<keyword evidence="2 10" id="KW-0245">EGF-like domain</keyword>
<dbReference type="FunFam" id="2.10.25.10:FF:000068">
    <property type="entry name" value="Latent transforming growth factor beta binding protein 3"/>
    <property type="match status" value="1"/>
</dbReference>
<evidence type="ECO:0000256" key="3">
    <source>
        <dbReference type="ARBA" id="ARBA00022692"/>
    </source>
</evidence>
<dbReference type="InterPro" id="IPR009030">
    <property type="entry name" value="Growth_fac_rcpt_cys_sf"/>
</dbReference>
<dbReference type="PROSITE" id="PS50923">
    <property type="entry name" value="SUSHI"/>
    <property type="match status" value="5"/>
</dbReference>
<dbReference type="OrthoDB" id="9943809at2759"/>
<dbReference type="InterPro" id="IPR001881">
    <property type="entry name" value="EGF-like_Ca-bd_dom"/>
</dbReference>
<dbReference type="GeneID" id="117351200"/>
<keyword evidence="3" id="KW-0812">Transmembrane</keyword>
<evidence type="ECO:0000256" key="9">
    <source>
        <dbReference type="ARBA" id="ARBA00023180"/>
    </source>
</evidence>
<keyword evidence="8 11" id="KW-1015">Disulfide bond</keyword>
<dbReference type="InterPro" id="IPR000742">
    <property type="entry name" value="EGF"/>
</dbReference>
<keyword evidence="7" id="KW-0472">Membrane</keyword>
<dbReference type="SUPFAM" id="SSF57184">
    <property type="entry name" value="Growth factor receptor domain"/>
    <property type="match status" value="1"/>
</dbReference>
<dbReference type="SUPFAM" id="SSF57196">
    <property type="entry name" value="EGF/Laminin"/>
    <property type="match status" value="1"/>
</dbReference>
<evidence type="ECO:0000259" key="12">
    <source>
        <dbReference type="PROSITE" id="PS50026"/>
    </source>
</evidence>
<dbReference type="CDD" id="cd00033">
    <property type="entry name" value="CCP"/>
    <property type="match status" value="5"/>
</dbReference>
<dbReference type="InterPro" id="IPR057598">
    <property type="entry name" value="Fn3_PTPRU"/>
</dbReference>
<dbReference type="FunCoup" id="A0A6P8Q4F5">
    <property type="interactions" value="426"/>
</dbReference>
<evidence type="ECO:0000259" key="13">
    <source>
        <dbReference type="PROSITE" id="PS50923"/>
    </source>
</evidence>
<keyword evidence="14" id="KW-1185">Reference proteome</keyword>
<dbReference type="InterPro" id="IPR035976">
    <property type="entry name" value="Sushi/SCR/CCP_sf"/>
</dbReference>
<feature type="domain" description="Sushi" evidence="13">
    <location>
        <begin position="250"/>
        <end position="308"/>
    </location>
</feature>
<dbReference type="InterPro" id="IPR018097">
    <property type="entry name" value="EGF_Ca-bd_CS"/>
</dbReference>
<feature type="disulfide bond" evidence="11">
    <location>
        <begin position="338"/>
        <end position="365"/>
    </location>
</feature>
<keyword evidence="5" id="KW-0677">Repeat</keyword>
<dbReference type="Gene3D" id="2.10.25.10">
    <property type="entry name" value="Laminin"/>
    <property type="match status" value="2"/>
</dbReference>
<organism evidence="14 15">
    <name type="scientific">Geotrypetes seraphini</name>
    <name type="common">Gaboon caecilian</name>
    <name type="synonym">Caecilia seraphini</name>
    <dbReference type="NCBI Taxonomy" id="260995"/>
    <lineage>
        <taxon>Eukaryota</taxon>
        <taxon>Metazoa</taxon>
        <taxon>Chordata</taxon>
        <taxon>Craniata</taxon>
        <taxon>Vertebrata</taxon>
        <taxon>Euteleostomi</taxon>
        <taxon>Amphibia</taxon>
        <taxon>Gymnophiona</taxon>
        <taxon>Geotrypetes</taxon>
    </lineage>
</organism>
<dbReference type="SMART" id="SM00179">
    <property type="entry name" value="EGF_CA"/>
    <property type="match status" value="2"/>
</dbReference>
<evidence type="ECO:0000313" key="15">
    <source>
        <dbReference type="RefSeq" id="XP_033782038.1"/>
    </source>
</evidence>
<name>A0A6P8Q4F5_GEOSA</name>
<dbReference type="GO" id="GO:0016020">
    <property type="term" value="C:membrane"/>
    <property type="evidence" value="ECO:0007669"/>
    <property type="project" value="UniProtKB-SubCell"/>
</dbReference>
<feature type="domain" description="Sushi" evidence="13">
    <location>
        <begin position="190"/>
        <end position="249"/>
    </location>
</feature>
<evidence type="ECO:0000256" key="1">
    <source>
        <dbReference type="ARBA" id="ARBA00004479"/>
    </source>
</evidence>
<gene>
    <name evidence="15" type="primary">SUSD1</name>
</gene>
<dbReference type="Pfam" id="PF23144">
    <property type="entry name" value="Fn3_PTPRU"/>
    <property type="match status" value="1"/>
</dbReference>
<dbReference type="KEGG" id="gsh:117351200"/>
<dbReference type="AlphaFoldDB" id="A0A6P8Q4F5"/>
<dbReference type="Proteomes" id="UP000515159">
    <property type="component" value="Chromosome 1"/>
</dbReference>
<evidence type="ECO:0000256" key="10">
    <source>
        <dbReference type="PROSITE-ProRule" id="PRU00076"/>
    </source>
</evidence>
<dbReference type="CDD" id="cd00054">
    <property type="entry name" value="EGF_CA"/>
    <property type="match status" value="2"/>
</dbReference>
<comment type="caution">
    <text evidence="10">Lacks conserved residue(s) required for the propagation of feature annotation.</text>
</comment>
<dbReference type="SMART" id="SM00032">
    <property type="entry name" value="CCP"/>
    <property type="match status" value="5"/>
</dbReference>
<dbReference type="RefSeq" id="XP_033782038.1">
    <property type="nucleotide sequence ID" value="XM_033926147.1"/>
</dbReference>
<keyword evidence="9" id="KW-0325">Glycoprotein</keyword>
<comment type="subcellular location">
    <subcellularLocation>
        <location evidence="1">Membrane</location>
        <topology evidence="1">Single-pass type I membrane protein</topology>
    </subcellularLocation>
</comment>
<dbReference type="PROSITE" id="PS00010">
    <property type="entry name" value="ASX_HYDROXYL"/>
    <property type="match status" value="2"/>
</dbReference>
<dbReference type="InterPro" id="IPR051622">
    <property type="entry name" value="R-tyr_protein_phosphatases"/>
</dbReference>
<feature type="domain" description="EGF-like" evidence="12">
    <location>
        <begin position="138"/>
        <end position="175"/>
    </location>
</feature>
<dbReference type="GO" id="GO:0005509">
    <property type="term" value="F:calcium ion binding"/>
    <property type="evidence" value="ECO:0007669"/>
    <property type="project" value="InterPro"/>
</dbReference>
<evidence type="ECO:0000256" key="7">
    <source>
        <dbReference type="ARBA" id="ARBA00023136"/>
    </source>
</evidence>
<dbReference type="InterPro" id="IPR000436">
    <property type="entry name" value="Sushi_SCR_CCP_dom"/>
</dbReference>
<feature type="domain" description="EGF-like" evidence="12">
    <location>
        <begin position="86"/>
        <end position="125"/>
    </location>
</feature>
<dbReference type="Pfam" id="PF07645">
    <property type="entry name" value="EGF_CA"/>
    <property type="match status" value="2"/>
</dbReference>
<feature type="disulfide bond" evidence="11">
    <location>
        <begin position="279"/>
        <end position="306"/>
    </location>
</feature>
<dbReference type="PANTHER" id="PTHR24051:SF5">
    <property type="entry name" value="SUSHI DOMAIN-CONTAINING PROTEIN 1"/>
    <property type="match status" value="1"/>
</dbReference>
<feature type="domain" description="Sushi" evidence="13">
    <location>
        <begin position="428"/>
        <end position="485"/>
    </location>
</feature>
<accession>A0A6P8Q4F5</accession>
<proteinExistence type="predicted"/>
<evidence type="ECO:0000256" key="6">
    <source>
        <dbReference type="ARBA" id="ARBA00022989"/>
    </source>
</evidence>
<evidence type="ECO:0000256" key="8">
    <source>
        <dbReference type="ARBA" id="ARBA00023157"/>
    </source>
</evidence>
<evidence type="ECO:0000256" key="11">
    <source>
        <dbReference type="PROSITE-ProRule" id="PRU00302"/>
    </source>
</evidence>
<reference evidence="15" key="1">
    <citation type="submission" date="2025-08" db="UniProtKB">
        <authorList>
            <consortium name="RefSeq"/>
        </authorList>
    </citation>
    <scope>IDENTIFICATION</scope>
</reference>
<evidence type="ECO:0000256" key="2">
    <source>
        <dbReference type="ARBA" id="ARBA00022536"/>
    </source>
</evidence>
<dbReference type="InterPro" id="IPR000152">
    <property type="entry name" value="EGF-type_Asp/Asn_hydroxyl_site"/>
</dbReference>
<dbReference type="CTD" id="64420"/>
<dbReference type="Gene3D" id="2.10.70.10">
    <property type="entry name" value="Complement Module, domain 1"/>
    <property type="match status" value="5"/>
</dbReference>
<dbReference type="PROSITE" id="PS01187">
    <property type="entry name" value="EGF_CA"/>
    <property type="match status" value="1"/>
</dbReference>
<dbReference type="PROSITE" id="PS50026">
    <property type="entry name" value="EGF_3"/>
    <property type="match status" value="2"/>
</dbReference>
<evidence type="ECO:0000256" key="4">
    <source>
        <dbReference type="ARBA" id="ARBA00022729"/>
    </source>
</evidence>
<keyword evidence="11" id="KW-0768">Sushi</keyword>
<sequence>MLIKRVPGVTQSTSSAMRSAALFPGQLRVLLLLLLLQGSFRGLRTTLLVDVCTTCHKNATCQQKEGKNVCICNYGLVGNGRTFCQDKDECQIGANKICGEHTACHNTYGSFYCICLEGYRPSNDNETFIPNDGTFCTDIDECEISGLCGNGGRCWNLPGSYECSCLEGYRSENGSEFFQPAELQQSCKAIDCGLPMSLPNSFFELQTNTTFESEVTYKCLKGFIPESGNSNSVCTADGKWEGASLACKVMDCGEPPEIQHSYIVGNYTTVFGSEVYYDCKEGFYSERRRSVTCTENGIWETLTSHCKALDCGTLPSIPYATPSINSNTTYGSTIVYECNYGYVIEGGNQTVTCNAQGQWEGVIGCREIDCGNPVMIPHAEKIWNNSTRLGSVVHYRCRDGFYGVGNKNYSQCTVNQTWEIIAFFCKEVECGTPLRIQNADLVWSGNSILGSVVYYECKEGFEFAGGKNFSVCQEDGIWEESSCTAVKGDFVSNATVYGETCLKWIKVPRRTRWRISYEFNVEGQRWHWKEFVHEMILNFASDEETPVLCLDLYPDSNYTVDLTTPSVMQINLTIHMGEEENLLNVSVFNETCLKWRRNVQKTVLTITHTGHRWSQKEFLHEMVFNFTVDEDIPVLCLDLYPDTNYTMYMSRPSIQLSIIIPAEHSKAVKDEFGDIFASNEICMRWRRGIGRAEVKDKHTLYIQGIRSDQKKSFQEMAFNLNMTEESPEVCLELHLGISYIINVTVPFVQLLVRIIITTPTDVKEHAMDDIKIVNETCLTWKRHAEKKETYLFQAQGRRWYHNEFFHEMFFNFTTYDASPVLCLDLYPGTNYTVNVTGSLPVLSTQIFMTTQIKDPPVPEVEFVAVQGPSPRLSLRTAEAKNGPISSYQVVVLLWDSQNMFMCDSLTDISFFSNVPKFVGYLAAEFQPEDVTDNMEFSLGDRQYYGAFYNAPLRQGKDYCVILRIVSEWDKVRAQSCVSWAQIKGTARVGDMKREQEVASSELKCSEILISLPVLSWWTEVMELFAYSFSHFGLFIVFL</sequence>
<dbReference type="Pfam" id="PF00084">
    <property type="entry name" value="Sushi"/>
    <property type="match status" value="5"/>
</dbReference>
<protein>
    <submittedName>
        <fullName evidence="15">Sushi domain-containing protein 1 isoform X1</fullName>
    </submittedName>
</protein>